<evidence type="ECO:0000256" key="1">
    <source>
        <dbReference type="ARBA" id="ARBA00022485"/>
    </source>
</evidence>
<dbReference type="InterPro" id="IPR005117">
    <property type="entry name" value="NiRdtase/SiRdtase_haem-b_fer"/>
</dbReference>
<dbReference type="PANTHER" id="PTHR32439:SF9">
    <property type="entry name" value="BLR3264 PROTEIN"/>
    <property type="match status" value="1"/>
</dbReference>
<dbReference type="InterPro" id="IPR036136">
    <property type="entry name" value="Nit/Sulf_reduc_fer-like_dom_sf"/>
</dbReference>
<name>A0ABY6CD77_9HYPH</name>
<evidence type="ECO:0000256" key="6">
    <source>
        <dbReference type="ARBA" id="ARBA00023014"/>
    </source>
</evidence>
<dbReference type="Pfam" id="PF03460">
    <property type="entry name" value="NIR_SIR_ferr"/>
    <property type="match status" value="1"/>
</dbReference>
<gene>
    <name evidence="8" type="primary">cobG</name>
    <name evidence="8" type="ORF">N8A98_02990</name>
</gene>
<keyword evidence="6" id="KW-0411">Iron-sulfur</keyword>
<dbReference type="RefSeq" id="WP_262169032.1">
    <property type="nucleotide sequence ID" value="NZ_CP104965.1"/>
</dbReference>
<dbReference type="EMBL" id="CP104965">
    <property type="protein sequence ID" value="UXN70177.1"/>
    <property type="molecule type" value="Genomic_DNA"/>
</dbReference>
<evidence type="ECO:0000313" key="9">
    <source>
        <dbReference type="Proteomes" id="UP001061862"/>
    </source>
</evidence>
<evidence type="ECO:0000259" key="7">
    <source>
        <dbReference type="Pfam" id="PF03460"/>
    </source>
</evidence>
<dbReference type="NCBIfam" id="TIGR02435">
    <property type="entry name" value="CobG"/>
    <property type="match status" value="1"/>
</dbReference>
<organism evidence="8 9">
    <name type="scientific">Devosia neptuniae</name>
    <dbReference type="NCBI Taxonomy" id="191302"/>
    <lineage>
        <taxon>Bacteria</taxon>
        <taxon>Pseudomonadati</taxon>
        <taxon>Pseudomonadota</taxon>
        <taxon>Alphaproteobacteria</taxon>
        <taxon>Hyphomicrobiales</taxon>
        <taxon>Devosiaceae</taxon>
        <taxon>Devosia</taxon>
    </lineage>
</organism>
<dbReference type="GO" id="GO:0043818">
    <property type="term" value="F:precorrin-3B synthase activity"/>
    <property type="evidence" value="ECO:0007669"/>
    <property type="project" value="UniProtKB-EC"/>
</dbReference>
<dbReference type="SUPFAM" id="SSF56014">
    <property type="entry name" value="Nitrite and sulphite reductase 4Fe-4S domain-like"/>
    <property type="match status" value="2"/>
</dbReference>
<keyword evidence="1" id="KW-0004">4Fe-4S</keyword>
<dbReference type="InterPro" id="IPR051329">
    <property type="entry name" value="NIR_SIR_4Fe-4S"/>
</dbReference>
<keyword evidence="4 8" id="KW-0560">Oxidoreductase</keyword>
<dbReference type="Proteomes" id="UP001061862">
    <property type="component" value="Chromosome"/>
</dbReference>
<evidence type="ECO:0000256" key="3">
    <source>
        <dbReference type="ARBA" id="ARBA00022723"/>
    </source>
</evidence>
<evidence type="ECO:0000256" key="5">
    <source>
        <dbReference type="ARBA" id="ARBA00023004"/>
    </source>
</evidence>
<protein>
    <submittedName>
        <fullName evidence="8">Precorrin-3B synthase</fullName>
        <ecNumber evidence="8">1.14.13.83</ecNumber>
    </submittedName>
</protein>
<dbReference type="SUPFAM" id="SSF55124">
    <property type="entry name" value="Nitrite/Sulfite reductase N-terminal domain-like"/>
    <property type="match status" value="1"/>
</dbReference>
<dbReference type="PANTHER" id="PTHR32439">
    <property type="entry name" value="FERREDOXIN--NITRITE REDUCTASE, CHLOROPLASTIC"/>
    <property type="match status" value="1"/>
</dbReference>
<dbReference type="InterPro" id="IPR012798">
    <property type="entry name" value="Cbl_synth_CobG-like"/>
</dbReference>
<dbReference type="Gene3D" id="3.30.413.10">
    <property type="entry name" value="Sulfite Reductase Hemoprotein, domain 1"/>
    <property type="match status" value="2"/>
</dbReference>
<dbReference type="InterPro" id="IPR045854">
    <property type="entry name" value="NO2/SO3_Rdtase_4Fe4S_sf"/>
</dbReference>
<feature type="domain" description="Nitrite/Sulfite reductase ferredoxin-like" evidence="7">
    <location>
        <begin position="28"/>
        <end position="86"/>
    </location>
</feature>
<evidence type="ECO:0000313" key="8">
    <source>
        <dbReference type="EMBL" id="UXN70177.1"/>
    </source>
</evidence>
<proteinExistence type="predicted"/>
<sequence>MSQALSIAAAPKALPALRRGACPSLDEPMQTGDGLLARLRIPNGRLTPRQLQAIAKTAAQHGNGQLEITARGNLQVRGLMPQTTGDFATAIQAITAIERGLVVETPPLAGQDPLERADPRPIAQAIRALGTTGLGPKVTVVVDGNGQIDLNALGADIRLAAANADHWHLRVGTKTVGTVATTDAVDAARIILELIANRGEAARGRDLAPETIRTALAPLLANDVAAVPRPATNAVGDFTLNASFATGIALPFGSVSSSTLIELANIARGLGITELLLAPHRALIALAPDTALLHAWRDEAANLGFITTPDDPRRAISACIGSDGCASGHIAARALAARLAERHAALFDGSMTLHVSGCVKGCAHPRAASLTLVGTATNCALVSNGLAGDTPLVEIAPARLESAFAHLVQQRLPGETSAACLARLGASTIAGLFRQE</sequence>
<dbReference type="Gene3D" id="3.90.480.10">
    <property type="entry name" value="Sulfite Reductase Hemoprotein,Domain 2"/>
    <property type="match status" value="1"/>
</dbReference>
<evidence type="ECO:0000256" key="2">
    <source>
        <dbReference type="ARBA" id="ARBA00022617"/>
    </source>
</evidence>
<keyword evidence="5" id="KW-0408">Iron</keyword>
<evidence type="ECO:0000256" key="4">
    <source>
        <dbReference type="ARBA" id="ARBA00023002"/>
    </source>
</evidence>
<accession>A0ABY6CD77</accession>
<keyword evidence="9" id="KW-1185">Reference proteome</keyword>
<keyword evidence="2" id="KW-0349">Heme</keyword>
<keyword evidence="3" id="KW-0479">Metal-binding</keyword>
<reference evidence="8 9" key="1">
    <citation type="submission" date="2022-09" db="EMBL/GenBank/DDBJ databases">
        <title>Interaction between co-microsymbionts with complementary sets of symbiotic genes in legume-rhizobium systems.</title>
        <authorList>
            <person name="Safronova V."/>
            <person name="Sazanova A."/>
            <person name="Afonin A."/>
            <person name="Chirak E."/>
        </authorList>
    </citation>
    <scope>NUCLEOTIDE SEQUENCE [LARGE SCALE GENOMIC DNA]</scope>
    <source>
        <strain evidence="8 9">A18/4-1</strain>
    </source>
</reference>
<dbReference type="EC" id="1.14.13.83" evidence="8"/>